<dbReference type="InterPro" id="IPR000402">
    <property type="entry name" value="Na/K_ATPase_sub_beta"/>
</dbReference>
<name>A0A6V7GZE8_9HYME</name>
<dbReference type="Pfam" id="PF00287">
    <property type="entry name" value="Na_K-ATPase"/>
    <property type="match status" value="1"/>
</dbReference>
<sequence length="42" mass="4743">MVTPEMANPYLRPPSMSTSQSLKTFMYNRETGAFLGRTASSW</sequence>
<keyword evidence="2" id="KW-1185">Reference proteome</keyword>
<organism evidence="1 2">
    <name type="scientific">Heterotrigona itama</name>
    <dbReference type="NCBI Taxonomy" id="395501"/>
    <lineage>
        <taxon>Eukaryota</taxon>
        <taxon>Metazoa</taxon>
        <taxon>Ecdysozoa</taxon>
        <taxon>Arthropoda</taxon>
        <taxon>Hexapoda</taxon>
        <taxon>Insecta</taxon>
        <taxon>Pterygota</taxon>
        <taxon>Neoptera</taxon>
        <taxon>Endopterygota</taxon>
        <taxon>Hymenoptera</taxon>
        <taxon>Apocrita</taxon>
        <taxon>Aculeata</taxon>
        <taxon>Apoidea</taxon>
        <taxon>Anthophila</taxon>
        <taxon>Apidae</taxon>
        <taxon>Heterotrigona</taxon>
    </lineage>
</organism>
<dbReference type="GO" id="GO:0006814">
    <property type="term" value="P:sodium ion transport"/>
    <property type="evidence" value="ECO:0007669"/>
    <property type="project" value="InterPro"/>
</dbReference>
<evidence type="ECO:0000313" key="2">
    <source>
        <dbReference type="Proteomes" id="UP000752696"/>
    </source>
</evidence>
<accession>A0A6V7GZE8</accession>
<feature type="non-terminal residue" evidence="1">
    <location>
        <position position="42"/>
    </location>
</feature>
<comment type="caution">
    <text evidence="1">The sequence shown here is derived from an EMBL/GenBank/DDBJ whole genome shotgun (WGS) entry which is preliminary data.</text>
</comment>
<dbReference type="GO" id="GO:0005890">
    <property type="term" value="C:sodium:potassium-exchanging ATPase complex"/>
    <property type="evidence" value="ECO:0007669"/>
    <property type="project" value="InterPro"/>
</dbReference>
<dbReference type="Proteomes" id="UP000752696">
    <property type="component" value="Unassembled WGS sequence"/>
</dbReference>
<gene>
    <name evidence="1" type="ORF">MHI_LOCUS228634</name>
</gene>
<dbReference type="AlphaFoldDB" id="A0A6V7GZE8"/>
<dbReference type="Gene3D" id="1.20.5.170">
    <property type="match status" value="1"/>
</dbReference>
<proteinExistence type="predicted"/>
<dbReference type="EMBL" id="CAJDYZ010004389">
    <property type="protein sequence ID" value="CAD1471331.1"/>
    <property type="molecule type" value="Genomic_DNA"/>
</dbReference>
<dbReference type="GO" id="GO:0006813">
    <property type="term" value="P:potassium ion transport"/>
    <property type="evidence" value="ECO:0007669"/>
    <property type="project" value="InterPro"/>
</dbReference>
<dbReference type="OrthoDB" id="5912413at2759"/>
<reference evidence="1" key="1">
    <citation type="submission" date="2020-07" db="EMBL/GenBank/DDBJ databases">
        <authorList>
            <person name="Nazaruddin N."/>
        </authorList>
    </citation>
    <scope>NUCLEOTIDE SEQUENCE</scope>
</reference>
<protein>
    <submittedName>
        <fullName evidence="1">Uncharacterized protein</fullName>
    </submittedName>
</protein>
<evidence type="ECO:0000313" key="1">
    <source>
        <dbReference type="EMBL" id="CAD1471331.1"/>
    </source>
</evidence>